<keyword evidence="1" id="KW-0812">Transmembrane</keyword>
<reference evidence="2 3" key="1">
    <citation type="submission" date="2017-10" db="EMBL/GenBank/DDBJ databases">
        <title>Novel microbial diversity and functional potential in the marine mammal oral microbiome.</title>
        <authorList>
            <person name="Dudek N.K."/>
            <person name="Sun C.L."/>
            <person name="Burstein D."/>
            <person name="Kantor R.S."/>
            <person name="Aliaga Goltsman D.S."/>
            <person name="Bik E.M."/>
            <person name="Thomas B.C."/>
            <person name="Banfield J.F."/>
            <person name="Relman D.A."/>
        </authorList>
    </citation>
    <scope>NUCLEOTIDE SEQUENCE [LARGE SCALE GENOMIC DNA]</scope>
    <source>
        <strain evidence="2">DOLZORAL124_49_17</strain>
    </source>
</reference>
<feature type="transmembrane region" description="Helical" evidence="1">
    <location>
        <begin position="77"/>
        <end position="97"/>
    </location>
</feature>
<feature type="transmembrane region" description="Helical" evidence="1">
    <location>
        <begin position="179"/>
        <end position="199"/>
    </location>
</feature>
<comment type="caution">
    <text evidence="2">The sequence shown here is derived from an EMBL/GenBank/DDBJ whole genome shotgun (WGS) entry which is preliminary data.</text>
</comment>
<evidence type="ECO:0000313" key="3">
    <source>
        <dbReference type="Proteomes" id="UP000229740"/>
    </source>
</evidence>
<feature type="transmembrane region" description="Helical" evidence="1">
    <location>
        <begin position="273"/>
        <end position="291"/>
    </location>
</feature>
<dbReference type="AlphaFoldDB" id="A0A2G6E5T4"/>
<gene>
    <name evidence="2" type="ORF">CSB45_07860</name>
</gene>
<name>A0A2G6E5T4_9BACT</name>
<organism evidence="2 3">
    <name type="scientific">candidate division KSB3 bacterium</name>
    <dbReference type="NCBI Taxonomy" id="2044937"/>
    <lineage>
        <taxon>Bacteria</taxon>
        <taxon>candidate division KSB3</taxon>
    </lineage>
</organism>
<proteinExistence type="predicted"/>
<feature type="transmembrane region" description="Helical" evidence="1">
    <location>
        <begin position="48"/>
        <end position="65"/>
    </location>
</feature>
<feature type="transmembrane region" description="Helical" evidence="1">
    <location>
        <begin position="235"/>
        <end position="253"/>
    </location>
</feature>
<dbReference type="Proteomes" id="UP000229740">
    <property type="component" value="Unassembled WGS sequence"/>
</dbReference>
<evidence type="ECO:0000256" key="1">
    <source>
        <dbReference type="SAM" id="Phobius"/>
    </source>
</evidence>
<protein>
    <recommendedName>
        <fullName evidence="4">Glycosyltransferase RgtA/B/C/D-like domain-containing protein</fullName>
    </recommendedName>
</protein>
<evidence type="ECO:0000313" key="2">
    <source>
        <dbReference type="EMBL" id="PID57425.1"/>
    </source>
</evidence>
<evidence type="ECO:0008006" key="4">
    <source>
        <dbReference type="Google" id="ProtNLM"/>
    </source>
</evidence>
<accession>A0A2G6E5T4</accession>
<dbReference type="EMBL" id="PDPS01000027">
    <property type="protein sequence ID" value="PID57425.1"/>
    <property type="molecule type" value="Genomic_DNA"/>
</dbReference>
<feature type="transmembrane region" description="Helical" evidence="1">
    <location>
        <begin position="205"/>
        <end position="223"/>
    </location>
</feature>
<sequence length="502" mass="57786">MKIQAQKIRQTGLTLFHAGRQPSAVQECLLYLLPCLLFFTLYRYISPSALSCAAAFGGLVTGLRLRATREKSIQELIVFFLFFSALSLFVLGFWNLYSIGTLRWYPDTGVYETYSNNPLSDIYFWISGGRPFLTALVFKIFQRDFTAINYCYIIIYLLAVFLLFAAVSRMLNSAHDRMLSVYMLMLLFLNQHTIAFWVTNAMSETLSIALTLLNIALFAYVASSPRNITTALWKGNLLLGGIVVSTILLIGARDTNMYFIPVLVLFYWRYLPQRGQRIFLVLGLLLIFITFNKGADLSGRWEFSLFNTLTRRIIPDEDLRRLFQQRYQLPSDDRIMSCQNVWASYSCPGKKTLETWIRHHGPEAYKHFLITHPLYAFQEWIKAWDEMQEELWTLDFKPSYYADPLIREKKLNPFVFNFPGNISLPLMLAIALTGVLFLAENPLILFCLLHALNQSFIAFHGDAMEVPRHCQQSAMTLKLAAVLCALQLFLDLKDTRKVPNAQ</sequence>
<feature type="transmembrane region" description="Helical" evidence="1">
    <location>
        <begin position="147"/>
        <end position="167"/>
    </location>
</feature>
<keyword evidence="1" id="KW-1133">Transmembrane helix</keyword>
<keyword evidence="1" id="KW-0472">Membrane</keyword>